<dbReference type="AlphaFoldDB" id="A0A0C9ZHI7"/>
<keyword evidence="2" id="KW-0677">Repeat</keyword>
<dbReference type="Gene3D" id="2.130.10.10">
    <property type="entry name" value="YVTN repeat-like/Quinoprotein amine dehydrogenase"/>
    <property type="match status" value="1"/>
</dbReference>
<dbReference type="SUPFAM" id="SSF50978">
    <property type="entry name" value="WD40 repeat-like"/>
    <property type="match status" value="1"/>
</dbReference>
<reference evidence="3 4" key="1">
    <citation type="submission" date="2014-04" db="EMBL/GenBank/DDBJ databases">
        <authorList>
            <consortium name="DOE Joint Genome Institute"/>
            <person name="Kuo A."/>
            <person name="Ruytinx J."/>
            <person name="Rineau F."/>
            <person name="Colpaert J."/>
            <person name="Kohler A."/>
            <person name="Nagy L.G."/>
            <person name="Floudas D."/>
            <person name="Copeland A."/>
            <person name="Barry K.W."/>
            <person name="Cichocki N."/>
            <person name="Veneault-Fourrey C."/>
            <person name="LaButti K."/>
            <person name="Lindquist E.A."/>
            <person name="Lipzen A."/>
            <person name="Lundell T."/>
            <person name="Morin E."/>
            <person name="Murat C."/>
            <person name="Sun H."/>
            <person name="Tunlid A."/>
            <person name="Henrissat B."/>
            <person name="Grigoriev I.V."/>
            <person name="Hibbett D.S."/>
            <person name="Martin F."/>
            <person name="Nordberg H.P."/>
            <person name="Cantor M.N."/>
            <person name="Hua S.X."/>
        </authorList>
    </citation>
    <scope>NUCLEOTIDE SEQUENCE [LARGE SCALE GENOMIC DNA]</scope>
    <source>
        <strain evidence="3 4">UH-Slu-Lm8-n1</strain>
    </source>
</reference>
<evidence type="ECO:0000313" key="4">
    <source>
        <dbReference type="Proteomes" id="UP000054485"/>
    </source>
</evidence>
<dbReference type="Pfam" id="PF00400">
    <property type="entry name" value="WD40"/>
    <property type="match status" value="1"/>
</dbReference>
<evidence type="ECO:0000256" key="1">
    <source>
        <dbReference type="ARBA" id="ARBA00022574"/>
    </source>
</evidence>
<dbReference type="InterPro" id="IPR001680">
    <property type="entry name" value="WD40_rpt"/>
</dbReference>
<dbReference type="PANTHER" id="PTHR22847">
    <property type="entry name" value="WD40 REPEAT PROTEIN"/>
    <property type="match status" value="1"/>
</dbReference>
<evidence type="ECO:0000256" key="2">
    <source>
        <dbReference type="ARBA" id="ARBA00022737"/>
    </source>
</evidence>
<gene>
    <name evidence="3" type="ORF">CY34DRAFT_490011</name>
</gene>
<protein>
    <submittedName>
        <fullName evidence="3">Uncharacterized protein</fullName>
    </submittedName>
</protein>
<dbReference type="GO" id="GO:1990234">
    <property type="term" value="C:transferase complex"/>
    <property type="evidence" value="ECO:0007669"/>
    <property type="project" value="UniProtKB-ARBA"/>
</dbReference>
<dbReference type="Proteomes" id="UP000054485">
    <property type="component" value="Unassembled WGS sequence"/>
</dbReference>
<dbReference type="InterPro" id="IPR015943">
    <property type="entry name" value="WD40/YVTN_repeat-like_dom_sf"/>
</dbReference>
<proteinExistence type="predicted"/>
<dbReference type="EMBL" id="KN835492">
    <property type="protein sequence ID" value="KIK36870.1"/>
    <property type="molecule type" value="Genomic_DNA"/>
</dbReference>
<organism evidence="3 4">
    <name type="scientific">Suillus luteus UH-Slu-Lm8-n1</name>
    <dbReference type="NCBI Taxonomy" id="930992"/>
    <lineage>
        <taxon>Eukaryota</taxon>
        <taxon>Fungi</taxon>
        <taxon>Dikarya</taxon>
        <taxon>Basidiomycota</taxon>
        <taxon>Agaricomycotina</taxon>
        <taxon>Agaricomycetes</taxon>
        <taxon>Agaricomycetidae</taxon>
        <taxon>Boletales</taxon>
        <taxon>Suillineae</taxon>
        <taxon>Suillaceae</taxon>
        <taxon>Suillus</taxon>
    </lineage>
</organism>
<accession>A0A0C9ZHI7</accession>
<evidence type="ECO:0000313" key="3">
    <source>
        <dbReference type="EMBL" id="KIK36870.1"/>
    </source>
</evidence>
<dbReference type="OrthoDB" id="538223at2759"/>
<dbReference type="PANTHER" id="PTHR22847:SF637">
    <property type="entry name" value="WD REPEAT DOMAIN 5B"/>
    <property type="match status" value="1"/>
</dbReference>
<dbReference type="InterPro" id="IPR036322">
    <property type="entry name" value="WD40_repeat_dom_sf"/>
</dbReference>
<dbReference type="STRING" id="930992.A0A0C9ZHI7"/>
<dbReference type="PROSITE" id="PS00678">
    <property type="entry name" value="WD_REPEATS_1"/>
    <property type="match status" value="1"/>
</dbReference>
<name>A0A0C9ZHI7_9AGAM</name>
<dbReference type="InParanoid" id="A0A0C9ZHI7"/>
<dbReference type="InterPro" id="IPR019775">
    <property type="entry name" value="WD40_repeat_CS"/>
</dbReference>
<dbReference type="HOGENOM" id="CLU_1595645_0_0_1"/>
<reference evidence="4" key="2">
    <citation type="submission" date="2015-01" db="EMBL/GenBank/DDBJ databases">
        <title>Evolutionary Origins and Diversification of the Mycorrhizal Mutualists.</title>
        <authorList>
            <consortium name="DOE Joint Genome Institute"/>
            <consortium name="Mycorrhizal Genomics Consortium"/>
            <person name="Kohler A."/>
            <person name="Kuo A."/>
            <person name="Nagy L.G."/>
            <person name="Floudas D."/>
            <person name="Copeland A."/>
            <person name="Barry K.W."/>
            <person name="Cichocki N."/>
            <person name="Veneault-Fourrey C."/>
            <person name="LaButti K."/>
            <person name="Lindquist E.A."/>
            <person name="Lipzen A."/>
            <person name="Lundell T."/>
            <person name="Morin E."/>
            <person name="Murat C."/>
            <person name="Riley R."/>
            <person name="Ohm R."/>
            <person name="Sun H."/>
            <person name="Tunlid A."/>
            <person name="Henrissat B."/>
            <person name="Grigoriev I.V."/>
            <person name="Hibbett D.S."/>
            <person name="Martin F."/>
        </authorList>
    </citation>
    <scope>NUCLEOTIDE SEQUENCE [LARGE SCALE GENOMIC DNA]</scope>
    <source>
        <strain evidence="4">UH-Slu-Lm8-n1</strain>
    </source>
</reference>
<sequence>MPIVGGSEDEKARLWDVETKKGCRRMDRAHWPCVISVLECKWQVNMSESWDGTARVWDVKSGETVSGPIKTGHEHVWAVIYSPDNIKIATGGYNESVVKIWDAKMGELLKHDQAAWSLAQWLARPHSFALDLSPRLVLREALVSTKYKCFLQENFEHSSKVSSEDGR</sequence>
<keyword evidence="1" id="KW-0853">WD repeat</keyword>
<keyword evidence="4" id="KW-1185">Reference proteome</keyword>